<comment type="caution">
    <text evidence="2">The sequence shown here is derived from an EMBL/GenBank/DDBJ whole genome shotgun (WGS) entry which is preliminary data.</text>
</comment>
<dbReference type="InterPro" id="IPR011701">
    <property type="entry name" value="MFS"/>
</dbReference>
<evidence type="ECO:0000313" key="3">
    <source>
        <dbReference type="Proteomes" id="UP001295423"/>
    </source>
</evidence>
<feature type="transmembrane region" description="Helical" evidence="1">
    <location>
        <begin position="428"/>
        <end position="452"/>
    </location>
</feature>
<keyword evidence="1" id="KW-1133">Transmembrane helix</keyword>
<gene>
    <name evidence="2" type="ORF">CYCCA115_LOCUS20213</name>
</gene>
<feature type="transmembrane region" description="Helical" evidence="1">
    <location>
        <begin position="146"/>
        <end position="167"/>
    </location>
</feature>
<feature type="transmembrane region" description="Helical" evidence="1">
    <location>
        <begin position="48"/>
        <end position="67"/>
    </location>
</feature>
<dbReference type="AlphaFoldDB" id="A0AAD2G5J7"/>
<dbReference type="Gene3D" id="1.20.1250.20">
    <property type="entry name" value="MFS general substrate transporter like domains"/>
    <property type="match status" value="2"/>
</dbReference>
<organism evidence="2 3">
    <name type="scientific">Cylindrotheca closterium</name>
    <dbReference type="NCBI Taxonomy" id="2856"/>
    <lineage>
        <taxon>Eukaryota</taxon>
        <taxon>Sar</taxon>
        <taxon>Stramenopiles</taxon>
        <taxon>Ochrophyta</taxon>
        <taxon>Bacillariophyta</taxon>
        <taxon>Bacillariophyceae</taxon>
        <taxon>Bacillariophycidae</taxon>
        <taxon>Bacillariales</taxon>
        <taxon>Bacillariaceae</taxon>
        <taxon>Cylindrotheca</taxon>
    </lineage>
</organism>
<evidence type="ECO:0008006" key="4">
    <source>
        <dbReference type="Google" id="ProtNLM"/>
    </source>
</evidence>
<dbReference type="CDD" id="cd06174">
    <property type="entry name" value="MFS"/>
    <property type="match status" value="1"/>
</dbReference>
<dbReference type="GO" id="GO:0022857">
    <property type="term" value="F:transmembrane transporter activity"/>
    <property type="evidence" value="ECO:0007669"/>
    <property type="project" value="InterPro"/>
</dbReference>
<keyword evidence="3" id="KW-1185">Reference proteome</keyword>
<dbReference type="InterPro" id="IPR036259">
    <property type="entry name" value="MFS_trans_sf"/>
</dbReference>
<feature type="transmembrane region" description="Helical" evidence="1">
    <location>
        <begin position="402"/>
        <end position="422"/>
    </location>
</feature>
<dbReference type="PANTHER" id="PTHR23539">
    <property type="entry name" value="MFS TRANSPORTER"/>
    <property type="match status" value="1"/>
</dbReference>
<protein>
    <recommendedName>
        <fullName evidence="4">Major facilitator superfamily (MFS) profile domain-containing protein</fullName>
    </recommendedName>
</protein>
<feature type="transmembrane region" description="Helical" evidence="1">
    <location>
        <begin position="173"/>
        <end position="192"/>
    </location>
</feature>
<evidence type="ECO:0000313" key="2">
    <source>
        <dbReference type="EMBL" id="CAJ1963540.1"/>
    </source>
</evidence>
<feature type="transmembrane region" description="Helical" evidence="1">
    <location>
        <begin position="79"/>
        <end position="100"/>
    </location>
</feature>
<dbReference type="Pfam" id="PF07690">
    <property type="entry name" value="MFS_1"/>
    <property type="match status" value="1"/>
</dbReference>
<feature type="transmembrane region" description="Helical" evidence="1">
    <location>
        <begin position="342"/>
        <end position="361"/>
    </location>
</feature>
<proteinExistence type="predicted"/>
<dbReference type="PANTHER" id="PTHR23539:SF1">
    <property type="entry name" value="MAJOR FACILITATOR SUPERFAMILY (MFS) PROFILE DOMAIN-CONTAINING PROTEIN"/>
    <property type="match status" value="1"/>
</dbReference>
<evidence type="ECO:0000256" key="1">
    <source>
        <dbReference type="SAM" id="Phobius"/>
    </source>
</evidence>
<sequence length="478" mass="50825">MFDTQHVGHFSPKVAFALVSFALGELGDGLNIFQGIYLVNMGWSEGSVGIALSLMGLTALLVQTVAGDIVDKTLFDRRLFLVVASIVTALSASAILLVQGDSEQGLMYGTKVIEGIASSFIGPCLASLTLANFGPEHFDAIMASNILWGHIGSVISALLAGSVAYIFYPNIQYCFFVIGLSALIAIVFVRFVPQGDPLMGRGFQGDVAMDEQGNLERVPSSMSDMPPPSSSDIGNQKEGLFTGDPKLTPTEIPEASSYLEVFSDRKTLVLCITGWSFHFANANVLLVLGELMGQAGDNDDDGPSRSAIPLIAGAIVLAQATMSLATIVGGKLTDRGIGRKPLFMAGLLTLPLRCALIIMWQDMGDSWLLSTQILDGLGGGFFGLLHPLLVADITFGSGRFNVIMGLTASCFGLGGTMSNFFGQMVVEYFGHTASLAGSFFISIFPIILFGVAMPETLGNRGQQFLKHEETKTKFVPLS</sequence>
<accession>A0AAD2G5J7</accession>
<feature type="transmembrane region" description="Helical" evidence="1">
    <location>
        <begin position="112"/>
        <end position="134"/>
    </location>
</feature>
<dbReference type="Proteomes" id="UP001295423">
    <property type="component" value="Unassembled WGS sequence"/>
</dbReference>
<name>A0AAD2G5J7_9STRA</name>
<dbReference type="SUPFAM" id="SSF103473">
    <property type="entry name" value="MFS general substrate transporter"/>
    <property type="match status" value="1"/>
</dbReference>
<dbReference type="EMBL" id="CAKOGP040002147">
    <property type="protein sequence ID" value="CAJ1963540.1"/>
    <property type="molecule type" value="Genomic_DNA"/>
</dbReference>
<feature type="transmembrane region" description="Helical" evidence="1">
    <location>
        <begin position="267"/>
        <end position="288"/>
    </location>
</feature>
<feature type="transmembrane region" description="Helical" evidence="1">
    <location>
        <begin position="308"/>
        <end position="330"/>
    </location>
</feature>
<reference evidence="2" key="1">
    <citation type="submission" date="2023-08" db="EMBL/GenBank/DDBJ databases">
        <authorList>
            <person name="Audoor S."/>
            <person name="Bilcke G."/>
        </authorList>
    </citation>
    <scope>NUCLEOTIDE SEQUENCE</scope>
</reference>
<keyword evidence="1" id="KW-0472">Membrane</keyword>
<feature type="transmembrane region" description="Helical" evidence="1">
    <location>
        <begin position="367"/>
        <end position="390"/>
    </location>
</feature>
<keyword evidence="1" id="KW-0812">Transmembrane</keyword>